<accession>K6XMK2</accession>
<feature type="domain" description="O-antigen ligase-related" evidence="6">
    <location>
        <begin position="249"/>
        <end position="390"/>
    </location>
</feature>
<dbReference type="InterPro" id="IPR007016">
    <property type="entry name" value="O-antigen_ligase-rel_domated"/>
</dbReference>
<evidence type="ECO:0000256" key="1">
    <source>
        <dbReference type="ARBA" id="ARBA00004141"/>
    </source>
</evidence>
<feature type="transmembrane region" description="Helical" evidence="5">
    <location>
        <begin position="435"/>
        <end position="453"/>
    </location>
</feature>
<feature type="transmembrane region" description="Helical" evidence="5">
    <location>
        <begin position="230"/>
        <end position="256"/>
    </location>
</feature>
<evidence type="ECO:0000256" key="4">
    <source>
        <dbReference type="ARBA" id="ARBA00023136"/>
    </source>
</evidence>
<comment type="caution">
    <text evidence="7">The sequence shown here is derived from an EMBL/GenBank/DDBJ whole genome shotgun (WGS) entry which is preliminary data.</text>
</comment>
<sequence>MKVSNLLTGSAFFCLLAVHLFAPWLHGAELAWEVALMSLFILLGLLTLVLAKPSFFQDFDKIRLSLWLLFIWVIYLSVYLVPIPLDLLDTISPKSAEFYRYTSSNQFGYISVSSLTSAIEYFELATLILLFIFTYRMLHNPIKLKWLVYCLVFVGVTSAIYSLLNHYTDGDFELSKAILPWGQDWKVGVRGTFSYKNQFAIYLAMLIPLILGLAFDYVKKHKDDLKNRRTFSLLIYVFTSRIMLYCSIALLLFFVLTKTDSRGGNLIFLAVLSVVVLRYVFFQSKRLKKRSLLVGVGGTFAVLMFIFLNSASFERFEKYGIQDNARSKLHSVALKVIQDFPIFGSGPGTYPLIQHNYKPASLGNNEMSKRAHSDYLETLATHGIVGTFLFSIAILLLLKIIFTGKSRNQPGLLMGCQAAILMLLVHSGFDYNVATFYLSALFFTFLAIGLKLVEPRNKTTSSYA</sequence>
<evidence type="ECO:0000256" key="2">
    <source>
        <dbReference type="ARBA" id="ARBA00022692"/>
    </source>
</evidence>
<dbReference type="AlphaFoldDB" id="K6XMK2"/>
<comment type="subcellular location">
    <subcellularLocation>
        <location evidence="1">Membrane</location>
        <topology evidence="1">Multi-pass membrane protein</topology>
    </subcellularLocation>
</comment>
<reference evidence="7 8" key="1">
    <citation type="journal article" date="2017" name="Antonie Van Leeuwenhoek">
        <title>Rhizobium rhizosphaerae sp. nov., a novel species isolated from rice rhizosphere.</title>
        <authorList>
            <person name="Zhao J.J."/>
            <person name="Zhang J."/>
            <person name="Zhang R.J."/>
            <person name="Zhang C.W."/>
            <person name="Yin H.Q."/>
            <person name="Zhang X.X."/>
        </authorList>
    </citation>
    <scope>NUCLEOTIDE SEQUENCE [LARGE SCALE GENOMIC DNA]</scope>
    <source>
        <strain evidence="7 8">E3</strain>
    </source>
</reference>
<feature type="transmembrane region" description="Helical" evidence="5">
    <location>
        <begin position="262"/>
        <end position="280"/>
    </location>
</feature>
<dbReference type="STRING" id="1127673.GLIP_0242"/>
<keyword evidence="4 5" id="KW-0472">Membrane</keyword>
<dbReference type="Pfam" id="PF04932">
    <property type="entry name" value="Wzy_C"/>
    <property type="match status" value="1"/>
</dbReference>
<dbReference type="PANTHER" id="PTHR37422:SF13">
    <property type="entry name" value="LIPOPOLYSACCHARIDE BIOSYNTHESIS PROTEIN PA4999-RELATED"/>
    <property type="match status" value="1"/>
</dbReference>
<dbReference type="eggNOG" id="COG3307">
    <property type="taxonomic scope" value="Bacteria"/>
</dbReference>
<feature type="transmembrane region" description="Helical" evidence="5">
    <location>
        <begin position="292"/>
        <end position="311"/>
    </location>
</feature>
<feature type="transmembrane region" description="Helical" evidence="5">
    <location>
        <begin position="107"/>
        <end position="134"/>
    </location>
</feature>
<feature type="transmembrane region" description="Helical" evidence="5">
    <location>
        <begin position="64"/>
        <end position="87"/>
    </location>
</feature>
<proteinExistence type="predicted"/>
<keyword evidence="2 5" id="KW-0812">Transmembrane</keyword>
<organism evidence="7 8">
    <name type="scientific">Aliiglaciecola lipolytica E3</name>
    <dbReference type="NCBI Taxonomy" id="1127673"/>
    <lineage>
        <taxon>Bacteria</taxon>
        <taxon>Pseudomonadati</taxon>
        <taxon>Pseudomonadota</taxon>
        <taxon>Gammaproteobacteria</taxon>
        <taxon>Alteromonadales</taxon>
        <taxon>Alteromonadaceae</taxon>
        <taxon>Aliiglaciecola</taxon>
    </lineage>
</organism>
<feature type="transmembrane region" description="Helical" evidence="5">
    <location>
        <begin position="30"/>
        <end position="52"/>
    </location>
</feature>
<feature type="transmembrane region" description="Helical" evidence="5">
    <location>
        <begin position="379"/>
        <end position="398"/>
    </location>
</feature>
<dbReference type="InterPro" id="IPR051533">
    <property type="entry name" value="WaaL-like"/>
</dbReference>
<feature type="transmembrane region" description="Helical" evidence="5">
    <location>
        <begin position="410"/>
        <end position="429"/>
    </location>
</feature>
<dbReference type="GO" id="GO:0016020">
    <property type="term" value="C:membrane"/>
    <property type="evidence" value="ECO:0007669"/>
    <property type="project" value="UniProtKB-SubCell"/>
</dbReference>
<keyword evidence="3 5" id="KW-1133">Transmembrane helix</keyword>
<feature type="transmembrane region" description="Helical" evidence="5">
    <location>
        <begin position="146"/>
        <end position="164"/>
    </location>
</feature>
<feature type="transmembrane region" description="Helical" evidence="5">
    <location>
        <begin position="199"/>
        <end position="218"/>
    </location>
</feature>
<dbReference type="RefSeq" id="WP_008842716.1">
    <property type="nucleotide sequence ID" value="NZ_BAEN01000010.1"/>
</dbReference>
<evidence type="ECO:0000313" key="7">
    <source>
        <dbReference type="EMBL" id="GAC12896.1"/>
    </source>
</evidence>
<evidence type="ECO:0000313" key="8">
    <source>
        <dbReference type="Proteomes" id="UP000006334"/>
    </source>
</evidence>
<keyword evidence="8" id="KW-1185">Reference proteome</keyword>
<dbReference type="EMBL" id="BAEN01000010">
    <property type="protein sequence ID" value="GAC12896.1"/>
    <property type="molecule type" value="Genomic_DNA"/>
</dbReference>
<evidence type="ECO:0000259" key="6">
    <source>
        <dbReference type="Pfam" id="PF04932"/>
    </source>
</evidence>
<evidence type="ECO:0000256" key="3">
    <source>
        <dbReference type="ARBA" id="ARBA00022989"/>
    </source>
</evidence>
<evidence type="ECO:0000256" key="5">
    <source>
        <dbReference type="SAM" id="Phobius"/>
    </source>
</evidence>
<dbReference type="Proteomes" id="UP000006334">
    <property type="component" value="Unassembled WGS sequence"/>
</dbReference>
<name>K6XMK2_9ALTE</name>
<protein>
    <recommendedName>
        <fullName evidence="6">O-antigen ligase-related domain-containing protein</fullName>
    </recommendedName>
</protein>
<dbReference type="OrthoDB" id="279138at2"/>
<dbReference type="PANTHER" id="PTHR37422">
    <property type="entry name" value="TEICHURONIC ACID BIOSYNTHESIS PROTEIN TUAE"/>
    <property type="match status" value="1"/>
</dbReference>
<gene>
    <name evidence="7" type="ORF">GLIP_0242</name>
</gene>